<dbReference type="InterPro" id="IPR001021">
    <property type="entry name" value="Ribosomal_bL25_long"/>
</dbReference>
<dbReference type="Pfam" id="PF01386">
    <property type="entry name" value="Ribosomal_L25p"/>
    <property type="match status" value="1"/>
</dbReference>
<dbReference type="HAMAP" id="MF_01334">
    <property type="entry name" value="Ribosomal_bL25_CTC"/>
    <property type="match status" value="1"/>
</dbReference>
<feature type="domain" description="Large ribosomal subunit protein bL25 beta" evidence="8">
    <location>
        <begin position="103"/>
        <end position="192"/>
    </location>
</feature>
<dbReference type="NCBIfam" id="NF004130">
    <property type="entry name" value="PRK05618.1-5"/>
    <property type="match status" value="1"/>
</dbReference>
<accession>A0A545TW09</accession>
<evidence type="ECO:0000256" key="4">
    <source>
        <dbReference type="ARBA" id="ARBA00023274"/>
    </source>
</evidence>
<dbReference type="Gene3D" id="2.40.240.10">
    <property type="entry name" value="Ribosomal Protein L25, Chain P"/>
    <property type="match status" value="1"/>
</dbReference>
<dbReference type="RefSeq" id="WP_142934865.1">
    <property type="nucleotide sequence ID" value="NZ_ML660172.1"/>
</dbReference>
<reference evidence="9 10" key="1">
    <citation type="submission" date="2019-07" db="EMBL/GenBank/DDBJ databases">
        <title>Draft genome for Aliikangiella sp. M105.</title>
        <authorList>
            <person name="Wang G."/>
        </authorList>
    </citation>
    <scope>NUCLEOTIDE SEQUENCE [LARGE SCALE GENOMIC DNA]</scope>
    <source>
        <strain evidence="9 10">M105</strain>
    </source>
</reference>
<evidence type="ECO:0000313" key="10">
    <source>
        <dbReference type="Proteomes" id="UP000315439"/>
    </source>
</evidence>
<proteinExistence type="inferred from homology"/>
<feature type="domain" description="Large ribosomal subunit protein bL25 L25" evidence="7">
    <location>
        <begin position="7"/>
        <end position="95"/>
    </location>
</feature>
<dbReference type="Proteomes" id="UP000315439">
    <property type="component" value="Unassembled WGS sequence"/>
</dbReference>
<comment type="function">
    <text evidence="5">This is one of the proteins that binds to the 5S RNA in the ribosome where it forms part of the central protuberance.</text>
</comment>
<dbReference type="InterPro" id="IPR020056">
    <property type="entry name" value="Rbsml_bL25/Gln-tRNA_synth_N"/>
</dbReference>
<evidence type="ECO:0000259" key="8">
    <source>
        <dbReference type="Pfam" id="PF14693"/>
    </source>
</evidence>
<dbReference type="InterPro" id="IPR037121">
    <property type="entry name" value="Ribosomal_bL25_C"/>
</dbReference>
<dbReference type="CDD" id="cd00495">
    <property type="entry name" value="Ribosomal_L25_TL5_CTC"/>
    <property type="match status" value="1"/>
</dbReference>
<evidence type="ECO:0000256" key="2">
    <source>
        <dbReference type="ARBA" id="ARBA00022884"/>
    </source>
</evidence>
<dbReference type="Pfam" id="PF14693">
    <property type="entry name" value="Ribosomal_TL5_C"/>
    <property type="match status" value="1"/>
</dbReference>
<dbReference type="PANTHER" id="PTHR33284:SF1">
    <property type="entry name" value="RIBOSOMAL PROTEIN L25_GLN-TRNA SYNTHETASE, ANTI-CODON-BINDING DOMAIN-CONTAINING PROTEIN"/>
    <property type="match status" value="1"/>
</dbReference>
<keyword evidence="4 5" id="KW-0687">Ribonucleoprotein</keyword>
<evidence type="ECO:0000259" key="7">
    <source>
        <dbReference type="Pfam" id="PF01386"/>
    </source>
</evidence>
<dbReference type="GO" id="GO:0022625">
    <property type="term" value="C:cytosolic large ribosomal subunit"/>
    <property type="evidence" value="ECO:0007669"/>
    <property type="project" value="TreeGrafter"/>
</dbReference>
<dbReference type="GO" id="GO:0008097">
    <property type="term" value="F:5S rRNA binding"/>
    <property type="evidence" value="ECO:0007669"/>
    <property type="project" value="InterPro"/>
</dbReference>
<comment type="subunit">
    <text evidence="5">Part of the 50S ribosomal subunit; part of the 5S rRNA/L5/L18/L25 subcomplex. Contacts the 5S rRNA. Binds to the 5S rRNA independently of L5 and L18.</text>
</comment>
<evidence type="ECO:0000256" key="6">
    <source>
        <dbReference type="SAM" id="MobiDB-lite"/>
    </source>
</evidence>
<dbReference type="InterPro" id="IPR029751">
    <property type="entry name" value="Ribosomal_L25_dom"/>
</dbReference>
<dbReference type="NCBIfam" id="TIGR00731">
    <property type="entry name" value="bL25_bact_ctc"/>
    <property type="match status" value="1"/>
</dbReference>
<gene>
    <name evidence="5" type="primary">rplY</name>
    <name evidence="5" type="synonym">ctc</name>
    <name evidence="9" type="ORF">FLL46_24955</name>
</gene>
<keyword evidence="10" id="KW-1185">Reference proteome</keyword>
<dbReference type="AlphaFoldDB" id="A0A545TW09"/>
<dbReference type="PANTHER" id="PTHR33284">
    <property type="entry name" value="RIBOSOMAL PROTEIN L25/GLN-TRNA SYNTHETASE, ANTI-CODON-BINDING DOMAIN-CONTAINING PROTEIN"/>
    <property type="match status" value="1"/>
</dbReference>
<evidence type="ECO:0000256" key="5">
    <source>
        <dbReference type="HAMAP-Rule" id="MF_01334"/>
    </source>
</evidence>
<keyword evidence="1 5" id="KW-0699">rRNA-binding</keyword>
<dbReference type="EMBL" id="VIKS01000016">
    <property type="protein sequence ID" value="TQV81403.1"/>
    <property type="molecule type" value="Genomic_DNA"/>
</dbReference>
<dbReference type="InterPro" id="IPR011035">
    <property type="entry name" value="Ribosomal_bL25/Gln-tRNA_synth"/>
</dbReference>
<dbReference type="Gene3D" id="2.170.120.20">
    <property type="entry name" value="Ribosomal protein L25, beta domain"/>
    <property type="match status" value="1"/>
</dbReference>
<comment type="caution">
    <text evidence="9">The sequence shown here is derived from an EMBL/GenBank/DDBJ whole genome shotgun (WGS) entry which is preliminary data.</text>
</comment>
<dbReference type="OrthoDB" id="9806411at2"/>
<protein>
    <recommendedName>
        <fullName evidence="5">Large ribosomal subunit protein bL25</fullName>
    </recommendedName>
    <alternativeName>
        <fullName evidence="5">General stress protein CTC</fullName>
    </alternativeName>
</protein>
<dbReference type="GO" id="GO:0006412">
    <property type="term" value="P:translation"/>
    <property type="evidence" value="ECO:0007669"/>
    <property type="project" value="UniProtKB-UniRule"/>
</dbReference>
<dbReference type="NCBIfam" id="NF004128">
    <property type="entry name" value="PRK05618.1-2"/>
    <property type="match status" value="1"/>
</dbReference>
<evidence type="ECO:0000313" key="9">
    <source>
        <dbReference type="EMBL" id="TQV81403.1"/>
    </source>
</evidence>
<keyword evidence="2 5" id="KW-0694">RNA-binding</keyword>
<keyword evidence="3 5" id="KW-0689">Ribosomal protein</keyword>
<sequence length="212" mass="23352">MSDSFELNVELREDLGKGASRRLRRLEDKIPGIVYGAGKKPQPISISHPEILKHLEEEAFYSHILTLKSGKKTEKVILKDLQRHPFKPKVNHVDFLRVKATEKLHTAVPIHYLNEEKCPGVKAGGVVSHAYTSVEVACLPKNLPEFIEVDLADLEMDQVVHLSDIKLPKGVEIVELSQGDDHDQAIVTIHKSRGAASAGGDAEGDSSEEAAE</sequence>
<feature type="region of interest" description="Disordered" evidence="6">
    <location>
        <begin position="192"/>
        <end position="212"/>
    </location>
</feature>
<dbReference type="NCBIfam" id="NF004612">
    <property type="entry name" value="PRK05943.1"/>
    <property type="match status" value="1"/>
</dbReference>
<organism evidence="9 10">
    <name type="scientific">Aliikangiella coralliicola</name>
    <dbReference type="NCBI Taxonomy" id="2592383"/>
    <lineage>
        <taxon>Bacteria</taxon>
        <taxon>Pseudomonadati</taxon>
        <taxon>Pseudomonadota</taxon>
        <taxon>Gammaproteobacteria</taxon>
        <taxon>Oceanospirillales</taxon>
        <taxon>Pleioneaceae</taxon>
        <taxon>Aliikangiella</taxon>
    </lineage>
</organism>
<evidence type="ECO:0000256" key="1">
    <source>
        <dbReference type="ARBA" id="ARBA00022730"/>
    </source>
</evidence>
<dbReference type="InterPro" id="IPR020930">
    <property type="entry name" value="Ribosomal_uL5_bac-type"/>
</dbReference>
<feature type="compositionally biased region" description="Acidic residues" evidence="6">
    <location>
        <begin position="202"/>
        <end position="212"/>
    </location>
</feature>
<dbReference type="SUPFAM" id="SSF50715">
    <property type="entry name" value="Ribosomal protein L25-like"/>
    <property type="match status" value="1"/>
</dbReference>
<name>A0A545TW09_9GAMM</name>
<evidence type="ECO:0000256" key="3">
    <source>
        <dbReference type="ARBA" id="ARBA00022980"/>
    </source>
</evidence>
<dbReference type="FunFam" id="2.170.120.20:FF:000003">
    <property type="entry name" value="50S ribosomal protein L25"/>
    <property type="match status" value="1"/>
</dbReference>
<dbReference type="InterPro" id="IPR020057">
    <property type="entry name" value="Ribosomal_bL25_b-dom"/>
</dbReference>
<comment type="similarity">
    <text evidence="5">Belongs to the bacterial ribosomal protein bL25 family. CTC subfamily.</text>
</comment>
<dbReference type="GO" id="GO:0003735">
    <property type="term" value="F:structural constituent of ribosome"/>
    <property type="evidence" value="ECO:0007669"/>
    <property type="project" value="InterPro"/>
</dbReference>